<dbReference type="OrthoDB" id="417988at2"/>
<dbReference type="EMBL" id="PYGB01000009">
    <property type="protein sequence ID" value="PSK84064.1"/>
    <property type="molecule type" value="Genomic_DNA"/>
</dbReference>
<accession>A0A1X6ZSM5</accession>
<protein>
    <submittedName>
        <fullName evidence="2">50S ribosome-binding GTPase</fullName>
    </submittedName>
</protein>
<keyword evidence="5" id="KW-1185">Reference proteome</keyword>
<reference evidence="3 4" key="1">
    <citation type="submission" date="2017-03" db="EMBL/GenBank/DDBJ databases">
        <authorList>
            <person name="Afonso C.L."/>
            <person name="Miller P.J."/>
            <person name="Scott M.A."/>
            <person name="Spackman E."/>
            <person name="Goraichik I."/>
            <person name="Dimitrov K.M."/>
            <person name="Suarez D.L."/>
            <person name="Swayne D.E."/>
        </authorList>
    </citation>
    <scope>NUCLEOTIDE SEQUENCE [LARGE SCALE GENOMIC DNA]</scope>
    <source>
        <strain evidence="3 4">CECT 8367</strain>
    </source>
</reference>
<name>A0A1X6ZSM5_9RHOB</name>
<proteinExistence type="predicted"/>
<sequence length="342" mass="35754">MQDPAADTIRDDAPAPVVWLLGKTGAGKSSLVRALTGLDEIELGSGFAPCTRSAVMFDFPQDRPLMRFLDTRGLGEAGYDAAEDLAQCEARSHAILAMARLDDPAQADLEAALREVRRRQPGIRVIVLHTAAAELPDDQSRFRARAAMQARLERAAGGPLPSLEMSLGTGETRGLEALCDLLGETMPEVALLLGGDEQVGDGFEAVRGEVLRYAGAAAAADLAPVVGIAAVPGVQAAMLRALARHHRVDWSRARAAEFAAALGLGAALRYGAGYALRQAAKLVPVAGQTLGAAAAGAASFAATYALGRAAHRWLAGAAAGAPVPEAELRALFREALRRAERR</sequence>
<reference evidence="2 5" key="2">
    <citation type="submission" date="2018-03" db="EMBL/GenBank/DDBJ databases">
        <title>Genomic Encyclopedia of Archaeal and Bacterial Type Strains, Phase II (KMG-II): from individual species to whole genera.</title>
        <authorList>
            <person name="Goeker M."/>
        </authorList>
    </citation>
    <scope>NUCLEOTIDE SEQUENCE [LARGE SCALE GENOMIC DNA]</scope>
    <source>
        <strain evidence="2 5">DSM 29956</strain>
    </source>
</reference>
<evidence type="ECO:0000313" key="2">
    <source>
        <dbReference type="EMBL" id="PSK84064.1"/>
    </source>
</evidence>
<evidence type="ECO:0000313" key="3">
    <source>
        <dbReference type="EMBL" id="SLN59611.1"/>
    </source>
</evidence>
<dbReference type="SUPFAM" id="SSF52540">
    <property type="entry name" value="P-loop containing nucleoside triphosphate hydrolases"/>
    <property type="match status" value="1"/>
</dbReference>
<dbReference type="InterPro" id="IPR006073">
    <property type="entry name" value="GTP-bd"/>
</dbReference>
<evidence type="ECO:0000313" key="5">
    <source>
        <dbReference type="Proteomes" id="UP000240624"/>
    </source>
</evidence>
<evidence type="ECO:0000259" key="1">
    <source>
        <dbReference type="Pfam" id="PF01926"/>
    </source>
</evidence>
<dbReference type="InterPro" id="IPR027417">
    <property type="entry name" value="P-loop_NTPase"/>
</dbReference>
<dbReference type="CDD" id="cd00882">
    <property type="entry name" value="Ras_like_GTPase"/>
    <property type="match status" value="1"/>
</dbReference>
<dbReference type="RefSeq" id="WP_085897170.1">
    <property type="nucleotide sequence ID" value="NZ_FWFY01000009.1"/>
</dbReference>
<organism evidence="3 4">
    <name type="scientific">Limimaricola soesokkakensis</name>
    <dbReference type="NCBI Taxonomy" id="1343159"/>
    <lineage>
        <taxon>Bacteria</taxon>
        <taxon>Pseudomonadati</taxon>
        <taxon>Pseudomonadota</taxon>
        <taxon>Alphaproteobacteria</taxon>
        <taxon>Rhodobacterales</taxon>
        <taxon>Paracoccaceae</taxon>
        <taxon>Limimaricola</taxon>
    </lineage>
</organism>
<dbReference type="EMBL" id="FWFY01000009">
    <property type="protein sequence ID" value="SLN59611.1"/>
    <property type="molecule type" value="Genomic_DNA"/>
</dbReference>
<dbReference type="Gene3D" id="3.40.50.300">
    <property type="entry name" value="P-loop containing nucleotide triphosphate hydrolases"/>
    <property type="match status" value="1"/>
</dbReference>
<evidence type="ECO:0000313" key="4">
    <source>
        <dbReference type="Proteomes" id="UP000193495"/>
    </source>
</evidence>
<dbReference type="AlphaFoldDB" id="A0A1X6ZSM5"/>
<feature type="domain" description="G" evidence="1">
    <location>
        <begin position="18"/>
        <end position="116"/>
    </location>
</feature>
<dbReference type="Pfam" id="PF01926">
    <property type="entry name" value="MMR_HSR1"/>
    <property type="match status" value="1"/>
</dbReference>
<dbReference type="GO" id="GO:0005525">
    <property type="term" value="F:GTP binding"/>
    <property type="evidence" value="ECO:0007669"/>
    <property type="project" value="InterPro"/>
</dbReference>
<dbReference type="Proteomes" id="UP000240624">
    <property type="component" value="Unassembled WGS sequence"/>
</dbReference>
<dbReference type="Proteomes" id="UP000193495">
    <property type="component" value="Unassembled WGS sequence"/>
</dbReference>
<gene>
    <name evidence="2" type="ORF">CLV79_10937</name>
    <name evidence="3" type="ORF">LOS8367_02860</name>
</gene>